<dbReference type="Pfam" id="PF07980">
    <property type="entry name" value="SusD_RagB"/>
    <property type="match status" value="1"/>
</dbReference>
<dbReference type="STRING" id="49280.A9996_05420"/>
<proteinExistence type="inferred from homology"/>
<evidence type="ECO:0000256" key="5">
    <source>
        <dbReference type="ARBA" id="ARBA00023237"/>
    </source>
</evidence>
<organism evidence="7 8">
    <name type="scientific">Gelidibacter algens</name>
    <dbReference type="NCBI Taxonomy" id="49280"/>
    <lineage>
        <taxon>Bacteria</taxon>
        <taxon>Pseudomonadati</taxon>
        <taxon>Bacteroidota</taxon>
        <taxon>Flavobacteriia</taxon>
        <taxon>Flavobacteriales</taxon>
        <taxon>Flavobacteriaceae</taxon>
        <taxon>Gelidibacter</taxon>
    </lineage>
</organism>
<dbReference type="GO" id="GO:0009279">
    <property type="term" value="C:cell outer membrane"/>
    <property type="evidence" value="ECO:0007669"/>
    <property type="project" value="UniProtKB-SubCell"/>
</dbReference>
<dbReference type="EMBL" id="QLLQ01000009">
    <property type="protein sequence ID" value="RAJ22453.1"/>
    <property type="molecule type" value="Genomic_DNA"/>
</dbReference>
<keyword evidence="4" id="KW-0472">Membrane</keyword>
<dbReference type="InterPro" id="IPR012944">
    <property type="entry name" value="SusD_RagB_dom"/>
</dbReference>
<comment type="similarity">
    <text evidence="2">Belongs to the SusD family.</text>
</comment>
<dbReference type="Proteomes" id="UP000248987">
    <property type="component" value="Unassembled WGS sequence"/>
</dbReference>
<name>A0A1A7R309_9FLAO</name>
<dbReference type="SUPFAM" id="SSF48452">
    <property type="entry name" value="TPR-like"/>
    <property type="match status" value="1"/>
</dbReference>
<evidence type="ECO:0000259" key="6">
    <source>
        <dbReference type="Pfam" id="PF07980"/>
    </source>
</evidence>
<keyword evidence="5" id="KW-0998">Cell outer membrane</keyword>
<reference evidence="7 8" key="1">
    <citation type="submission" date="2018-06" db="EMBL/GenBank/DDBJ databases">
        <title>Genomic Encyclopedia of Archaeal and Bacterial Type Strains, Phase II (KMG-II): from individual species to whole genera.</title>
        <authorList>
            <person name="Goeker M."/>
        </authorList>
    </citation>
    <scope>NUCLEOTIDE SEQUENCE [LARGE SCALE GENOMIC DNA]</scope>
    <source>
        <strain evidence="7 8">DSM 12408</strain>
    </source>
</reference>
<comment type="caution">
    <text evidence="7">The sequence shown here is derived from an EMBL/GenBank/DDBJ whole genome shotgun (WGS) entry which is preliminary data.</text>
</comment>
<comment type="subcellular location">
    <subcellularLocation>
        <location evidence="1">Cell outer membrane</location>
    </subcellularLocation>
</comment>
<evidence type="ECO:0000256" key="3">
    <source>
        <dbReference type="ARBA" id="ARBA00022729"/>
    </source>
</evidence>
<dbReference type="InterPro" id="IPR011990">
    <property type="entry name" value="TPR-like_helical_dom_sf"/>
</dbReference>
<keyword evidence="8" id="KW-1185">Reference proteome</keyword>
<evidence type="ECO:0000256" key="1">
    <source>
        <dbReference type="ARBA" id="ARBA00004442"/>
    </source>
</evidence>
<dbReference type="Gene3D" id="1.25.40.390">
    <property type="match status" value="1"/>
</dbReference>
<evidence type="ECO:0000313" key="7">
    <source>
        <dbReference type="EMBL" id="RAJ22453.1"/>
    </source>
</evidence>
<keyword evidence="3" id="KW-0732">Signal</keyword>
<evidence type="ECO:0000313" key="8">
    <source>
        <dbReference type="Proteomes" id="UP000248987"/>
    </source>
</evidence>
<evidence type="ECO:0000256" key="4">
    <source>
        <dbReference type="ARBA" id="ARBA00023136"/>
    </source>
</evidence>
<dbReference type="AlphaFoldDB" id="A0A1A7R309"/>
<gene>
    <name evidence="7" type="ORF">LX77_02398</name>
</gene>
<feature type="domain" description="RagB/SusD" evidence="6">
    <location>
        <begin position="1"/>
        <end position="72"/>
    </location>
</feature>
<protein>
    <submittedName>
        <fullName evidence="7">SusD-like starch-binding protein associating with outer membrane</fullName>
    </submittedName>
</protein>
<sequence>MNEIKWQRRVELWGEGFSYHDHIRWDEGLDQSNSGAAAVLYQAGFMQAKPSTNSEWLFKIPQQEIDANPFISESDQN</sequence>
<evidence type="ECO:0000256" key="2">
    <source>
        <dbReference type="ARBA" id="ARBA00006275"/>
    </source>
</evidence>
<dbReference type="OrthoDB" id="1100079at2"/>
<accession>A0A1A7R309</accession>